<evidence type="ECO:0000313" key="4">
    <source>
        <dbReference type="Proteomes" id="UP000306888"/>
    </source>
</evidence>
<evidence type="ECO:0000259" key="2">
    <source>
        <dbReference type="PROSITE" id="PS50887"/>
    </source>
</evidence>
<feature type="domain" description="GGDEF" evidence="2">
    <location>
        <begin position="578"/>
        <end position="712"/>
    </location>
</feature>
<feature type="transmembrane region" description="Helical" evidence="1">
    <location>
        <begin position="504"/>
        <end position="531"/>
    </location>
</feature>
<dbReference type="SUPFAM" id="SSF53850">
    <property type="entry name" value="Periplasmic binding protein-like II"/>
    <property type="match status" value="2"/>
</dbReference>
<proteinExistence type="predicted"/>
<dbReference type="RefSeq" id="WP_136005313.1">
    <property type="nucleotide sequence ID" value="NZ_SRYR01000001.1"/>
</dbReference>
<dbReference type="InterPro" id="IPR029787">
    <property type="entry name" value="Nucleotide_cyclase"/>
</dbReference>
<sequence>MRHGTLITLRKSKTFIVMLIVIMCTIIYPKSVRAEESKIIRVGFPSVSGFTEKKDGGYTGYAYEYLREISIYTGWQYEFVEKNLEELLEDLRNGEIDILAGMLKNEATMQIYDFPKYDSGMTYTTLAVLDNNSFDESKYIILDGMKVGYLEKNVNGPNVFKEFCEENKIKDIDLISYSSGNGRPFLLEKMKDGEVDAIIGGDLTVDSNENVIAKFGGKPHYFATTKGNSEVIEGLNRAIYKIKDDNPYFDQTLYSKYFVNNYNNNLVMTKDEVNYIKHMNSIRAAYVDGLMPIQYYDEDTNQPKGIFVDAMNLISERAGIKFDYVRAKTYNEAYEMMRDGQIDIIIGAVNDYSIADKYDFMLTKVYLDYEVLKVVNNERNNNEVKEIIALPIGHDPLNLTGEYEIKYYNNMEECLRAVDEGIATSTYGNSYSISNYSAVGYYNNIKVIYTGDESEIAVGISNKIDSYARDILNKAVYSLSDKDIENIAQKNTLNIKHSISIKDFFYTNLVLCLSIISIVLIIIFALIYIIFKMRFNKIKEDKQRLFEKTQIDSLTGVYNREACEKLVMEYLNEKDVSLYCAFIIIDIDYFKQINDRLGHKVGDDLLVDFSKILKESFSNKDIISRLGGDEFIVFIKDIEENNIRSIEETLKKVCKLMDKEIEYNDINQRISLSLGCVMTKFKMNFNKLYTIADETLYEVKRNGKNGYKIKKLN</sequence>
<dbReference type="SUPFAM" id="SSF55073">
    <property type="entry name" value="Nucleotide cyclase"/>
    <property type="match status" value="1"/>
</dbReference>
<dbReference type="NCBIfam" id="TIGR00254">
    <property type="entry name" value="GGDEF"/>
    <property type="match status" value="1"/>
</dbReference>
<organism evidence="3 4">
    <name type="scientific">Clostridium sartagoforme</name>
    <dbReference type="NCBI Taxonomy" id="84031"/>
    <lineage>
        <taxon>Bacteria</taxon>
        <taxon>Bacillati</taxon>
        <taxon>Bacillota</taxon>
        <taxon>Clostridia</taxon>
        <taxon>Eubacteriales</taxon>
        <taxon>Clostridiaceae</taxon>
        <taxon>Clostridium</taxon>
    </lineage>
</organism>
<protein>
    <submittedName>
        <fullName evidence="3">GGDEF domain-containing protein</fullName>
    </submittedName>
</protein>
<dbReference type="OrthoDB" id="9810305at2"/>
<keyword evidence="1" id="KW-0812">Transmembrane</keyword>
<dbReference type="GO" id="GO:0052621">
    <property type="term" value="F:diguanylate cyclase activity"/>
    <property type="evidence" value="ECO:0007669"/>
    <property type="project" value="TreeGrafter"/>
</dbReference>
<gene>
    <name evidence="3" type="ORF">E5347_05395</name>
</gene>
<dbReference type="PROSITE" id="PS50887">
    <property type="entry name" value="GGDEF"/>
    <property type="match status" value="1"/>
</dbReference>
<dbReference type="PANTHER" id="PTHR45138:SF9">
    <property type="entry name" value="DIGUANYLATE CYCLASE DGCM-RELATED"/>
    <property type="match status" value="1"/>
</dbReference>
<accession>A0A4S2DPB1</accession>
<reference evidence="3 4" key="1">
    <citation type="submission" date="2019-04" db="EMBL/GenBank/DDBJ databases">
        <title>Microbes associate with the intestines of laboratory mice.</title>
        <authorList>
            <person name="Navarre W."/>
            <person name="Wong E."/>
            <person name="Huang K."/>
            <person name="Tropini C."/>
            <person name="Ng K."/>
            <person name="Yu B."/>
        </authorList>
    </citation>
    <scope>NUCLEOTIDE SEQUENCE [LARGE SCALE GENOMIC DNA]</scope>
    <source>
        <strain evidence="3 4">NM50_B9-20</strain>
    </source>
</reference>
<keyword evidence="4" id="KW-1185">Reference proteome</keyword>
<dbReference type="CDD" id="cd01949">
    <property type="entry name" value="GGDEF"/>
    <property type="match status" value="1"/>
</dbReference>
<dbReference type="SMART" id="SM00267">
    <property type="entry name" value="GGDEF"/>
    <property type="match status" value="1"/>
</dbReference>
<dbReference type="Pfam" id="PF00497">
    <property type="entry name" value="SBP_bac_3"/>
    <property type="match status" value="2"/>
</dbReference>
<dbReference type="Gene3D" id="3.30.70.270">
    <property type="match status" value="1"/>
</dbReference>
<dbReference type="Gene3D" id="3.40.190.10">
    <property type="entry name" value="Periplasmic binding protein-like II"/>
    <property type="match status" value="4"/>
</dbReference>
<evidence type="ECO:0000256" key="1">
    <source>
        <dbReference type="SAM" id="Phobius"/>
    </source>
</evidence>
<dbReference type="InterPro" id="IPR043128">
    <property type="entry name" value="Rev_trsase/Diguanyl_cyclase"/>
</dbReference>
<dbReference type="SMART" id="SM00062">
    <property type="entry name" value="PBPb"/>
    <property type="match status" value="2"/>
</dbReference>
<dbReference type="AlphaFoldDB" id="A0A4S2DPB1"/>
<keyword evidence="1" id="KW-1133">Transmembrane helix</keyword>
<dbReference type="Proteomes" id="UP000306888">
    <property type="component" value="Unassembled WGS sequence"/>
</dbReference>
<dbReference type="InterPro" id="IPR000160">
    <property type="entry name" value="GGDEF_dom"/>
</dbReference>
<name>A0A4S2DPB1_9CLOT</name>
<dbReference type="InterPro" id="IPR050469">
    <property type="entry name" value="Diguanylate_Cyclase"/>
</dbReference>
<dbReference type="PANTHER" id="PTHR45138">
    <property type="entry name" value="REGULATORY COMPONENTS OF SENSORY TRANSDUCTION SYSTEM"/>
    <property type="match status" value="1"/>
</dbReference>
<dbReference type="Pfam" id="PF00990">
    <property type="entry name" value="GGDEF"/>
    <property type="match status" value="1"/>
</dbReference>
<keyword evidence="1" id="KW-0472">Membrane</keyword>
<dbReference type="EMBL" id="SRYR01000001">
    <property type="protein sequence ID" value="TGY44248.1"/>
    <property type="molecule type" value="Genomic_DNA"/>
</dbReference>
<evidence type="ECO:0000313" key="3">
    <source>
        <dbReference type="EMBL" id="TGY44248.1"/>
    </source>
</evidence>
<dbReference type="InterPro" id="IPR001638">
    <property type="entry name" value="Solute-binding_3/MltF_N"/>
</dbReference>
<comment type="caution">
    <text evidence="3">The sequence shown here is derived from an EMBL/GenBank/DDBJ whole genome shotgun (WGS) entry which is preliminary data.</text>
</comment>